<evidence type="ECO:0000313" key="2">
    <source>
        <dbReference type="EMBL" id="BAU76567.1"/>
    </source>
</evidence>
<proteinExistence type="predicted"/>
<dbReference type="AlphaFoldDB" id="A0AAD1C5M6"/>
<protein>
    <submittedName>
        <fullName evidence="2">Uncharacterized protein</fullName>
    </submittedName>
</protein>
<evidence type="ECO:0000313" key="3">
    <source>
        <dbReference type="Proteomes" id="UP000218554"/>
    </source>
</evidence>
<organism evidence="2 3">
    <name type="scientific">Metapseudomonas furukawaii</name>
    <name type="common">Pseudomonas furukawaii</name>
    <dbReference type="NCBI Taxonomy" id="1149133"/>
    <lineage>
        <taxon>Bacteria</taxon>
        <taxon>Pseudomonadati</taxon>
        <taxon>Pseudomonadota</taxon>
        <taxon>Gammaproteobacteria</taxon>
        <taxon>Pseudomonadales</taxon>
        <taxon>Pseudomonadaceae</taxon>
        <taxon>Metapseudomonas</taxon>
    </lineage>
</organism>
<sequence length="52" mass="5219">MEAGNAGALQSQGAGLIREQRDGVGAQGTEAASAKPHQTSRSGMPAAIIRLT</sequence>
<name>A0AAD1C5M6_METFU</name>
<dbReference type="EMBL" id="AP014862">
    <property type="protein sequence ID" value="BAU76567.1"/>
    <property type="molecule type" value="Genomic_DNA"/>
</dbReference>
<feature type="region of interest" description="Disordered" evidence="1">
    <location>
        <begin position="1"/>
        <end position="52"/>
    </location>
</feature>
<evidence type="ECO:0000256" key="1">
    <source>
        <dbReference type="SAM" id="MobiDB-lite"/>
    </source>
</evidence>
<keyword evidence="3" id="KW-1185">Reference proteome</keyword>
<gene>
    <name evidence="2" type="ORF">KF707C_48790</name>
</gene>
<accession>A0AAD1C5M6</accession>
<reference evidence="3" key="1">
    <citation type="submission" date="2015-05" db="EMBL/GenBank/DDBJ databases">
        <title>Draft genome sequencing of a biphenyl-degrading bacterium, Pseudomonas balearica KF707 (=NBRC110670).</title>
        <authorList>
            <person name="Kimura N."/>
            <person name="Hirose J."/>
            <person name="Watanabe T."/>
            <person name="Suenaga H."/>
            <person name="Fujihara H."/>
            <person name="Noguchi M."/>
            <person name="Hashimoto M."/>
            <person name="Shimodaira J."/>
            <person name="Tsuchikane K."/>
            <person name="Hosoyama A."/>
            <person name="Yamazoe A."/>
            <person name="Fujita N."/>
            <person name="Furukawa K."/>
        </authorList>
    </citation>
    <scope>NUCLEOTIDE SEQUENCE [LARGE SCALE GENOMIC DNA]</scope>
    <source>
        <strain evidence="3">DSM 10086 / NBRC 110670 / KF707</strain>
    </source>
</reference>
<dbReference type="Proteomes" id="UP000218554">
    <property type="component" value="Chromosome"/>
</dbReference>
<dbReference type="KEGG" id="pfuw:KF707C_48790"/>
<reference evidence="2 3" key="2">
    <citation type="journal article" date="2017" name="Int. J. Syst. Evol. Microbiol.">
        <title>Pseudomonas furukawaii sp. nov., a polychlorinated biphenyl-degrading bacterium isolated from biphenyl-contaminated soil in Japan.</title>
        <authorList>
            <person name="Kimura N."/>
            <person name="Watanabe T."/>
            <person name="Suenaga H."/>
            <person name="Fujihara H."/>
            <person name="Futagami T."/>
            <person name="Goto M."/>
            <person name="Hanada S."/>
            <person name="Hirose J."/>
        </authorList>
    </citation>
    <scope>NUCLEOTIDE SEQUENCE [LARGE SCALE GENOMIC DNA]</scope>
    <source>
        <strain evidence="3">DSM 10086 / NBRC 110670 / KF707</strain>
    </source>
</reference>